<accession>A0AAW1GLS3</accession>
<evidence type="ECO:0000256" key="6">
    <source>
        <dbReference type="SAM" id="MobiDB-lite"/>
    </source>
</evidence>
<evidence type="ECO:0000256" key="4">
    <source>
        <dbReference type="ARBA" id="ARBA00023136"/>
    </source>
</evidence>
<evidence type="ECO:0000313" key="7">
    <source>
        <dbReference type="EMBL" id="KAK9664769.1"/>
    </source>
</evidence>
<gene>
    <name evidence="7" type="ORF">RND81_14G066700</name>
</gene>
<keyword evidence="8" id="KW-1185">Reference proteome</keyword>
<dbReference type="EMBL" id="JBDFQZ010000014">
    <property type="protein sequence ID" value="KAK9664768.1"/>
    <property type="molecule type" value="Genomic_DNA"/>
</dbReference>
<dbReference type="Proteomes" id="UP001443914">
    <property type="component" value="Unassembled WGS sequence"/>
</dbReference>
<organism evidence="7 8">
    <name type="scientific">Saponaria officinalis</name>
    <name type="common">Common soapwort</name>
    <name type="synonym">Lychnis saponaria</name>
    <dbReference type="NCBI Taxonomy" id="3572"/>
    <lineage>
        <taxon>Eukaryota</taxon>
        <taxon>Viridiplantae</taxon>
        <taxon>Streptophyta</taxon>
        <taxon>Embryophyta</taxon>
        <taxon>Tracheophyta</taxon>
        <taxon>Spermatophyta</taxon>
        <taxon>Magnoliopsida</taxon>
        <taxon>eudicotyledons</taxon>
        <taxon>Gunneridae</taxon>
        <taxon>Pentapetalae</taxon>
        <taxon>Caryophyllales</taxon>
        <taxon>Caryophyllaceae</taxon>
        <taxon>Caryophylleae</taxon>
        <taxon>Saponaria</taxon>
    </lineage>
</organism>
<dbReference type="InterPro" id="IPR044610">
    <property type="entry name" value="GLCAT14A/B/C"/>
</dbReference>
<dbReference type="AlphaFoldDB" id="A0AAW1GLS3"/>
<sequence length="421" mass="47208">MLQKPPPPLTPPPSKPTTTTKLTTKCKATTLLLTLLILLLLLSLSSTSPQVTTPTPSRDLRLFPTTPPPYILNTTTTTTSVAYFVTGSSGDLSSIFRLLLSIYHPNNLYLVHIDRFAPQSDRDRLAIWVSSLPVFRAARNVHVVGNPDFVYVKGSSPLSSLLRGVSILLRLSHRWDWFINLSPHHYPFLTQDDLLHVLSYLPKDLNFVNHTGYIGWKESRRLKPIIVDPGLYLSEKSAMFYATQKRDLPSAYQMFSGSPTSVLNRKFMEYCILGSDNLPRTLLMYLANTQSSLLNYVPTILCNSQEFKETVVNHNLQYSRENPRQQLNLSDFNAMIQSGSAFGTKFRQNDPILDRIDREILGRAPGKVVPGGWCLGESNDACQVWGDATILRPGPGAKRLEKRIVSLLSNGAYQSQQCISQ</sequence>
<dbReference type="GO" id="GO:0016020">
    <property type="term" value="C:membrane"/>
    <property type="evidence" value="ECO:0007669"/>
    <property type="project" value="UniProtKB-SubCell"/>
</dbReference>
<keyword evidence="5" id="KW-0325">Glycoprotein</keyword>
<evidence type="ECO:0000256" key="3">
    <source>
        <dbReference type="ARBA" id="ARBA00022679"/>
    </source>
</evidence>
<comment type="subcellular location">
    <subcellularLocation>
        <location evidence="1">Membrane</location>
        <topology evidence="1">Single-pass type II membrane protein</topology>
    </subcellularLocation>
</comment>
<keyword evidence="3" id="KW-0808">Transferase</keyword>
<dbReference type="GO" id="GO:0015020">
    <property type="term" value="F:glucuronosyltransferase activity"/>
    <property type="evidence" value="ECO:0007669"/>
    <property type="project" value="InterPro"/>
</dbReference>
<protein>
    <submittedName>
        <fullName evidence="7">Uncharacterized protein</fullName>
    </submittedName>
</protein>
<comment type="caution">
    <text evidence="7">The sequence shown here is derived from an EMBL/GenBank/DDBJ whole genome shotgun (WGS) entry which is preliminary data.</text>
</comment>
<proteinExistence type="predicted"/>
<evidence type="ECO:0000256" key="1">
    <source>
        <dbReference type="ARBA" id="ARBA00004606"/>
    </source>
</evidence>
<evidence type="ECO:0000256" key="2">
    <source>
        <dbReference type="ARBA" id="ARBA00022676"/>
    </source>
</evidence>
<keyword evidence="4" id="KW-0472">Membrane</keyword>
<dbReference type="InterPro" id="IPR003406">
    <property type="entry name" value="Glyco_trans_14"/>
</dbReference>
<reference evidence="7 8" key="1">
    <citation type="submission" date="2024-03" db="EMBL/GenBank/DDBJ databases">
        <title>WGS assembly of Saponaria officinalis var. Norfolk2.</title>
        <authorList>
            <person name="Jenkins J."/>
            <person name="Shu S."/>
            <person name="Grimwood J."/>
            <person name="Barry K."/>
            <person name="Goodstein D."/>
            <person name="Schmutz J."/>
            <person name="Leebens-Mack J."/>
            <person name="Osbourn A."/>
        </authorList>
    </citation>
    <scope>NUCLEOTIDE SEQUENCE [LARGE SCALE GENOMIC DNA]</scope>
    <source>
        <strain evidence="8">cv. Norfolk2</strain>
        <strain evidence="7">JIC</strain>
        <tissue evidence="7">Leaf</tissue>
    </source>
</reference>
<keyword evidence="2" id="KW-0328">Glycosyltransferase</keyword>
<dbReference type="PANTHER" id="PTHR45719:SF10">
    <property type="entry name" value="CORE-2_I-BRANCHING BETA-1,6-N-ACETYLGLUCOSAMINYLTRANSFERASE FAMILY PROTEIN"/>
    <property type="match status" value="1"/>
</dbReference>
<dbReference type="Pfam" id="PF02485">
    <property type="entry name" value="Branch"/>
    <property type="match status" value="1"/>
</dbReference>
<evidence type="ECO:0000313" key="8">
    <source>
        <dbReference type="Proteomes" id="UP001443914"/>
    </source>
</evidence>
<evidence type="ECO:0000256" key="5">
    <source>
        <dbReference type="ARBA" id="ARBA00023180"/>
    </source>
</evidence>
<dbReference type="EMBL" id="JBDFQZ010000014">
    <property type="protein sequence ID" value="KAK9664769.1"/>
    <property type="molecule type" value="Genomic_DNA"/>
</dbReference>
<feature type="compositionally biased region" description="Pro residues" evidence="6">
    <location>
        <begin position="1"/>
        <end position="15"/>
    </location>
</feature>
<feature type="region of interest" description="Disordered" evidence="6">
    <location>
        <begin position="1"/>
        <end position="20"/>
    </location>
</feature>
<name>A0AAW1GLS3_SAPOF</name>
<dbReference type="PANTHER" id="PTHR45719">
    <property type="entry name" value="GLYCOSYLTRANSFERASE"/>
    <property type="match status" value="1"/>
</dbReference>